<evidence type="ECO:0000313" key="2">
    <source>
        <dbReference type="Proteomes" id="UP000548476"/>
    </source>
</evidence>
<evidence type="ECO:0000313" key="1">
    <source>
        <dbReference type="EMBL" id="MBB6033410.1"/>
    </source>
</evidence>
<dbReference type="EMBL" id="JACHGT010000002">
    <property type="protein sequence ID" value="MBB6033410.1"/>
    <property type="molecule type" value="Genomic_DNA"/>
</dbReference>
<dbReference type="InterPro" id="IPR012675">
    <property type="entry name" value="Beta-grasp_dom_sf"/>
</dbReference>
<reference evidence="1 2" key="1">
    <citation type="submission" date="2020-08" db="EMBL/GenBank/DDBJ databases">
        <title>Genomic Encyclopedia of Type Strains, Phase IV (KMG-IV): sequencing the most valuable type-strain genomes for metagenomic binning, comparative biology and taxonomic classification.</title>
        <authorList>
            <person name="Goeker M."/>
        </authorList>
    </citation>
    <scope>NUCLEOTIDE SEQUENCE [LARGE SCALE GENOMIC DNA]</scope>
    <source>
        <strain evidence="1 2">YIM 65646</strain>
    </source>
</reference>
<dbReference type="InterPro" id="IPR010035">
    <property type="entry name" value="Thi_S"/>
</dbReference>
<gene>
    <name evidence="1" type="ORF">HNR73_001257</name>
</gene>
<proteinExistence type="predicted"/>
<dbReference type="CDD" id="cd00565">
    <property type="entry name" value="Ubl_ThiS"/>
    <property type="match status" value="1"/>
</dbReference>
<accession>A0A841FN88</accession>
<dbReference type="Gene3D" id="3.10.20.30">
    <property type="match status" value="1"/>
</dbReference>
<comment type="caution">
    <text evidence="1">The sequence shown here is derived from an EMBL/GenBank/DDBJ whole genome shotgun (WGS) entry which is preliminary data.</text>
</comment>
<dbReference type="Proteomes" id="UP000548476">
    <property type="component" value="Unassembled WGS sequence"/>
</dbReference>
<sequence>MHVIVNGRAREIAPESTVADVVRQTSPEERGIAVALNGEVVPRADWATALREADRVEVLVASQGG</sequence>
<keyword evidence="2" id="KW-1185">Reference proteome</keyword>
<name>A0A841FN88_9ACTN</name>
<dbReference type="AlphaFoldDB" id="A0A841FN88"/>
<dbReference type="RefSeq" id="WP_184786271.1">
    <property type="nucleotide sequence ID" value="NZ_BONT01000097.1"/>
</dbReference>
<dbReference type="SUPFAM" id="SSF54285">
    <property type="entry name" value="MoaD/ThiS"/>
    <property type="match status" value="1"/>
</dbReference>
<dbReference type="InterPro" id="IPR016155">
    <property type="entry name" value="Mopterin_synth/thiamin_S_b"/>
</dbReference>
<dbReference type="PANTHER" id="PTHR34472:SF1">
    <property type="entry name" value="SULFUR CARRIER PROTEIN THIS"/>
    <property type="match status" value="1"/>
</dbReference>
<dbReference type="NCBIfam" id="TIGR01683">
    <property type="entry name" value="thiS"/>
    <property type="match status" value="1"/>
</dbReference>
<protein>
    <submittedName>
        <fullName evidence="1">Sulfur carrier protein</fullName>
    </submittedName>
</protein>
<dbReference type="PANTHER" id="PTHR34472">
    <property type="entry name" value="SULFUR CARRIER PROTEIN THIS"/>
    <property type="match status" value="1"/>
</dbReference>
<organism evidence="1 2">
    <name type="scientific">Phytomonospora endophytica</name>
    <dbReference type="NCBI Taxonomy" id="714109"/>
    <lineage>
        <taxon>Bacteria</taxon>
        <taxon>Bacillati</taxon>
        <taxon>Actinomycetota</taxon>
        <taxon>Actinomycetes</taxon>
        <taxon>Micromonosporales</taxon>
        <taxon>Micromonosporaceae</taxon>
        <taxon>Phytomonospora</taxon>
    </lineage>
</organism>
<dbReference type="InterPro" id="IPR003749">
    <property type="entry name" value="ThiS/MoaD-like"/>
</dbReference>
<dbReference type="Pfam" id="PF02597">
    <property type="entry name" value="ThiS"/>
    <property type="match status" value="1"/>
</dbReference>